<comment type="caution">
    <text evidence="3">The sequence shown here is derived from an EMBL/GenBank/DDBJ whole genome shotgun (WGS) entry which is preliminary data.</text>
</comment>
<dbReference type="EMBL" id="JACBXQ010000007">
    <property type="protein sequence ID" value="MBG9987315.1"/>
    <property type="molecule type" value="Genomic_DNA"/>
</dbReference>
<proteinExistence type="predicted"/>
<dbReference type="PANTHER" id="PTHR30204">
    <property type="entry name" value="REDOX-CYCLING DRUG-SENSING TRANSCRIPTIONAL ACTIVATOR SOXR"/>
    <property type="match status" value="1"/>
</dbReference>
<dbReference type="InterPro" id="IPR047057">
    <property type="entry name" value="MerR_fam"/>
</dbReference>
<dbReference type="InterPro" id="IPR009061">
    <property type="entry name" value="DNA-bd_dom_put_sf"/>
</dbReference>
<reference evidence="3 4" key="1">
    <citation type="submission" date="2020-07" db="EMBL/GenBank/DDBJ databases">
        <title>Facklamia lactis sp. nov., isolated from raw milk.</title>
        <authorList>
            <person name="Doll E.V."/>
            <person name="Huptas C."/>
            <person name="Staib L."/>
            <person name="Wenning M."/>
            <person name="Scherer S."/>
        </authorList>
    </citation>
    <scope>NUCLEOTIDE SEQUENCE [LARGE SCALE GENOMIC DNA]</scope>
    <source>
        <strain evidence="3 4">DSM 111018</strain>
    </source>
</reference>
<dbReference type="Gene3D" id="1.10.1660.10">
    <property type="match status" value="2"/>
</dbReference>
<dbReference type="PROSITE" id="PS50937">
    <property type="entry name" value="HTH_MERR_2"/>
    <property type="match status" value="2"/>
</dbReference>
<gene>
    <name evidence="3" type="ORF">HZY91_10600</name>
</gene>
<evidence type="ECO:0000256" key="1">
    <source>
        <dbReference type="ARBA" id="ARBA00023125"/>
    </source>
</evidence>
<dbReference type="Proteomes" id="UP000721415">
    <property type="component" value="Unassembled WGS sequence"/>
</dbReference>
<dbReference type="RefSeq" id="WP_197116238.1">
    <property type="nucleotide sequence ID" value="NZ_JACBXQ010000007.1"/>
</dbReference>
<organism evidence="3 4">
    <name type="scientific">Facklamia lactis</name>
    <dbReference type="NCBI Taxonomy" id="2749967"/>
    <lineage>
        <taxon>Bacteria</taxon>
        <taxon>Bacillati</taxon>
        <taxon>Bacillota</taxon>
        <taxon>Bacilli</taxon>
        <taxon>Lactobacillales</taxon>
        <taxon>Aerococcaceae</taxon>
        <taxon>Facklamia</taxon>
    </lineage>
</organism>
<dbReference type="SMART" id="SM00422">
    <property type="entry name" value="HTH_MERR"/>
    <property type="match status" value="2"/>
</dbReference>
<feature type="domain" description="HTH merR-type" evidence="2">
    <location>
        <begin position="116"/>
        <end position="185"/>
    </location>
</feature>
<evidence type="ECO:0000259" key="2">
    <source>
        <dbReference type="PROSITE" id="PS50937"/>
    </source>
</evidence>
<protein>
    <submittedName>
        <fullName evidence="3">MerR family transcriptional regulator</fullName>
    </submittedName>
</protein>
<name>A0ABS0LV25_9LACT</name>
<sequence>MNYTVKQATEIVGVSNTTLKRYEQRNLIPPVTYTKGGQRRYQDIHITAFITLRKLLKGFEIPIAYQLMAFAIEGQFNQANWIIAKEQKKLVENKELLERHREFLLAFPSHSKVIHKMRIGELANYAKVETSAIRYWEERNLIESVRDNSNGYRYYEPHEIRKTVVISFLRKTIYDLEEIRKVVVGIKEEDFNGLKKHYSMVIQNNEKQLATQLEAISIYVQYCHDLQAN</sequence>
<accession>A0ABS0LV25</accession>
<keyword evidence="4" id="KW-1185">Reference proteome</keyword>
<evidence type="ECO:0000313" key="3">
    <source>
        <dbReference type="EMBL" id="MBG9987315.1"/>
    </source>
</evidence>
<dbReference type="InterPro" id="IPR000551">
    <property type="entry name" value="MerR-type_HTH_dom"/>
</dbReference>
<dbReference type="SUPFAM" id="SSF46955">
    <property type="entry name" value="Putative DNA-binding domain"/>
    <property type="match status" value="2"/>
</dbReference>
<dbReference type="PANTHER" id="PTHR30204:SF93">
    <property type="entry name" value="HTH MERR-TYPE DOMAIN-CONTAINING PROTEIN"/>
    <property type="match status" value="1"/>
</dbReference>
<dbReference type="Pfam" id="PF13411">
    <property type="entry name" value="MerR_1"/>
    <property type="match status" value="2"/>
</dbReference>
<evidence type="ECO:0000313" key="4">
    <source>
        <dbReference type="Proteomes" id="UP000721415"/>
    </source>
</evidence>
<feature type="domain" description="HTH merR-type" evidence="2">
    <location>
        <begin position="2"/>
        <end position="43"/>
    </location>
</feature>
<keyword evidence="1" id="KW-0238">DNA-binding</keyword>